<dbReference type="EMBL" id="JAEUBG010002125">
    <property type="protein sequence ID" value="KAH3685153.1"/>
    <property type="molecule type" value="Genomic_DNA"/>
</dbReference>
<dbReference type="GO" id="GO:0005840">
    <property type="term" value="C:ribosome"/>
    <property type="evidence" value="ECO:0007669"/>
    <property type="project" value="UniProtKB-KW"/>
</dbReference>
<feature type="compositionally biased region" description="Basic and acidic residues" evidence="4">
    <location>
        <begin position="227"/>
        <end position="236"/>
    </location>
</feature>
<dbReference type="SUPFAM" id="SSF160369">
    <property type="entry name" value="Ribosomal protein L10-like"/>
    <property type="match status" value="1"/>
</dbReference>
<dbReference type="Proteomes" id="UP000774326">
    <property type="component" value="Unassembled WGS sequence"/>
</dbReference>
<dbReference type="OrthoDB" id="360689at2759"/>
<keyword evidence="3" id="KW-0687">Ribonucleoprotein</keyword>
<dbReference type="InterPro" id="IPR043141">
    <property type="entry name" value="Ribosomal_uL10-like_sf"/>
</dbReference>
<feature type="region of interest" description="Disordered" evidence="4">
    <location>
        <begin position="227"/>
        <end position="247"/>
    </location>
</feature>
<evidence type="ECO:0000256" key="2">
    <source>
        <dbReference type="ARBA" id="ARBA00022980"/>
    </source>
</evidence>
<protein>
    <recommendedName>
        <fullName evidence="7">Ribosomal protein L10</fullName>
    </recommendedName>
</protein>
<gene>
    <name evidence="5" type="ORF">WICPIJ_003870</name>
</gene>
<comment type="caution">
    <text evidence="5">The sequence shown here is derived from an EMBL/GenBank/DDBJ whole genome shotgun (WGS) entry which is preliminary data.</text>
</comment>
<organism evidence="5 6">
    <name type="scientific">Wickerhamomyces pijperi</name>
    <name type="common">Yeast</name>
    <name type="synonym">Pichia pijperi</name>
    <dbReference type="NCBI Taxonomy" id="599730"/>
    <lineage>
        <taxon>Eukaryota</taxon>
        <taxon>Fungi</taxon>
        <taxon>Dikarya</taxon>
        <taxon>Ascomycota</taxon>
        <taxon>Saccharomycotina</taxon>
        <taxon>Saccharomycetes</taxon>
        <taxon>Phaffomycetales</taxon>
        <taxon>Wickerhamomycetaceae</taxon>
        <taxon>Wickerhamomyces</taxon>
    </lineage>
</organism>
<dbReference type="Gene3D" id="3.30.70.1730">
    <property type="match status" value="1"/>
</dbReference>
<dbReference type="PANTHER" id="PTHR11560">
    <property type="entry name" value="39S RIBOSOMAL PROTEIN L10, MITOCHONDRIAL"/>
    <property type="match status" value="1"/>
</dbReference>
<dbReference type="InterPro" id="IPR047865">
    <property type="entry name" value="Ribosomal_uL10_bac_type"/>
</dbReference>
<dbReference type="Pfam" id="PF00466">
    <property type="entry name" value="Ribosomal_L10"/>
    <property type="match status" value="1"/>
</dbReference>
<comment type="similarity">
    <text evidence="1">Belongs to the universal ribosomal protein uL10 family.</text>
</comment>
<evidence type="ECO:0000256" key="4">
    <source>
        <dbReference type="SAM" id="MobiDB-lite"/>
    </source>
</evidence>
<dbReference type="GO" id="GO:1990904">
    <property type="term" value="C:ribonucleoprotein complex"/>
    <property type="evidence" value="ECO:0007669"/>
    <property type="project" value="UniProtKB-KW"/>
</dbReference>
<sequence length="247" mass="27547">MFRLPSTVSSISPIRLYSTAAKSTASAPTTTAAPIPVQYVKHADSRKTYLINRYQHLLKGSEVILFVHHNNLLKNESNTFRNEIRSLGGDLTIVRNNLLNVYFKAEKQENPASVEAQKKTKSNKHPFKPLLAGPTGVITIKETDPSIVAKIIKFLNKTANEKLFLTGARIENKLYDLEKINQFKDLKTKAQLQSELAGLLTVLSGVGLVQTLSASSQYLYLNLESHRKNNDPSEAKAEEEEGEPKQE</sequence>
<reference evidence="5" key="1">
    <citation type="journal article" date="2021" name="Open Biol.">
        <title>Shared evolutionary footprints suggest mitochondrial oxidative damage underlies multiple complex I losses in fungi.</title>
        <authorList>
            <person name="Schikora-Tamarit M.A."/>
            <person name="Marcet-Houben M."/>
            <person name="Nosek J."/>
            <person name="Gabaldon T."/>
        </authorList>
    </citation>
    <scope>NUCLEOTIDE SEQUENCE</scope>
    <source>
        <strain evidence="5">CBS2887</strain>
    </source>
</reference>
<proteinExistence type="inferred from homology"/>
<keyword evidence="2" id="KW-0689">Ribosomal protein</keyword>
<dbReference type="InterPro" id="IPR001790">
    <property type="entry name" value="Ribosomal_uL10"/>
</dbReference>
<keyword evidence="6" id="KW-1185">Reference proteome</keyword>
<evidence type="ECO:0000256" key="1">
    <source>
        <dbReference type="ARBA" id="ARBA00008889"/>
    </source>
</evidence>
<evidence type="ECO:0008006" key="7">
    <source>
        <dbReference type="Google" id="ProtNLM"/>
    </source>
</evidence>
<accession>A0A9P8Q6R8</accession>
<evidence type="ECO:0000313" key="5">
    <source>
        <dbReference type="EMBL" id="KAH3685153.1"/>
    </source>
</evidence>
<feature type="compositionally biased region" description="Acidic residues" evidence="4">
    <location>
        <begin position="237"/>
        <end position="247"/>
    </location>
</feature>
<evidence type="ECO:0000313" key="6">
    <source>
        <dbReference type="Proteomes" id="UP000774326"/>
    </source>
</evidence>
<reference evidence="5" key="2">
    <citation type="submission" date="2021-01" db="EMBL/GenBank/DDBJ databases">
        <authorList>
            <person name="Schikora-Tamarit M.A."/>
        </authorList>
    </citation>
    <scope>NUCLEOTIDE SEQUENCE</scope>
    <source>
        <strain evidence="5">CBS2887</strain>
    </source>
</reference>
<evidence type="ECO:0000256" key="3">
    <source>
        <dbReference type="ARBA" id="ARBA00023274"/>
    </source>
</evidence>
<dbReference type="AlphaFoldDB" id="A0A9P8Q6R8"/>
<name>A0A9P8Q6R8_WICPI</name>